<proteinExistence type="predicted"/>
<reference evidence="2" key="1">
    <citation type="journal article" date="2006" name="Mol. Genet. Genomics">
        <title>A complete physical map of a wild beet (Beta procumbens) translocation in sugar beet.</title>
        <authorList>
            <person name="Schulte D."/>
            <person name="Cai D."/>
            <person name="Kleine M."/>
            <person name="Fan L."/>
            <person name="Wang S."/>
            <person name="Jung C."/>
        </authorList>
    </citation>
    <scope>NUCLEOTIDE SEQUENCE</scope>
</reference>
<feature type="region of interest" description="Disordered" evidence="1">
    <location>
        <begin position="45"/>
        <end position="137"/>
    </location>
</feature>
<feature type="region of interest" description="Disordered" evidence="1">
    <location>
        <begin position="1"/>
        <end position="29"/>
    </location>
</feature>
<dbReference type="EMBL" id="DQ374087">
    <property type="protein sequence ID" value="ABD83302.1"/>
    <property type="molecule type" value="Genomic_DNA"/>
</dbReference>
<feature type="compositionally biased region" description="Polar residues" evidence="1">
    <location>
        <begin position="11"/>
        <end position="29"/>
    </location>
</feature>
<evidence type="ECO:0000256" key="1">
    <source>
        <dbReference type="SAM" id="MobiDB-lite"/>
    </source>
</evidence>
<name>Q20CC3_BETVU</name>
<sequence>MKPIGDKRSSHQTNVETIGSDRLTQSYRQTESLHRRCSFLLPLRRHHRPHHVRGTIQIDNAKSKYLEIGLRRKNQRSDENEGENEKRERSDGGGSHNCRGERNRSQLHGLVFVVGRSKMSSMRNEEEGESERKAELE</sequence>
<protein>
    <submittedName>
        <fullName evidence="2">Fgenesh protein 121</fullName>
    </submittedName>
</protein>
<organism evidence="2">
    <name type="scientific">Beta vulgaris</name>
    <name type="common">Sugar beet</name>
    <dbReference type="NCBI Taxonomy" id="161934"/>
    <lineage>
        <taxon>Eukaryota</taxon>
        <taxon>Viridiplantae</taxon>
        <taxon>Streptophyta</taxon>
        <taxon>Embryophyta</taxon>
        <taxon>Tracheophyta</taxon>
        <taxon>Spermatophyta</taxon>
        <taxon>Magnoliopsida</taxon>
        <taxon>eudicotyledons</taxon>
        <taxon>Gunneridae</taxon>
        <taxon>Pentapetalae</taxon>
        <taxon>Caryophyllales</taxon>
        <taxon>Chenopodiaceae</taxon>
        <taxon>Betoideae</taxon>
        <taxon>Beta</taxon>
    </lineage>
</organism>
<evidence type="ECO:0000313" key="2">
    <source>
        <dbReference type="EMBL" id="ABD83302.1"/>
    </source>
</evidence>
<accession>Q20CC3</accession>
<dbReference type="AlphaFoldDB" id="Q20CC3"/>
<feature type="compositionally biased region" description="Basic and acidic residues" evidence="1">
    <location>
        <begin position="75"/>
        <end position="91"/>
    </location>
</feature>